<feature type="region of interest" description="Disordered" evidence="1">
    <location>
        <begin position="39"/>
        <end position="63"/>
    </location>
</feature>
<organism evidence="2 3">
    <name type="scientific">Synaphobranchus kaupii</name>
    <name type="common">Kaup's arrowtooth eel</name>
    <dbReference type="NCBI Taxonomy" id="118154"/>
    <lineage>
        <taxon>Eukaryota</taxon>
        <taxon>Metazoa</taxon>
        <taxon>Chordata</taxon>
        <taxon>Craniata</taxon>
        <taxon>Vertebrata</taxon>
        <taxon>Euteleostomi</taxon>
        <taxon>Actinopterygii</taxon>
        <taxon>Neopterygii</taxon>
        <taxon>Teleostei</taxon>
        <taxon>Anguilliformes</taxon>
        <taxon>Synaphobranchidae</taxon>
        <taxon>Synaphobranchus</taxon>
    </lineage>
</organism>
<sequence length="119" mass="12895">MTCSGRLNEPRQTAILLRARGVGGAQRLSSVADLGVCARGPQTDQANRGRHPSKEQTPEVSAPSPLSALLIRSLLFTLALAVTPTEHIEYMLYYTFNRYANNPRVHGDSGAEATAARLF</sequence>
<keyword evidence="3" id="KW-1185">Reference proteome</keyword>
<protein>
    <submittedName>
        <fullName evidence="2">Uncharacterized protein</fullName>
    </submittedName>
</protein>
<proteinExistence type="predicted"/>
<reference evidence="2" key="1">
    <citation type="journal article" date="2023" name="Science">
        <title>Genome structures resolve the early diversification of teleost fishes.</title>
        <authorList>
            <person name="Parey E."/>
            <person name="Louis A."/>
            <person name="Montfort J."/>
            <person name="Bouchez O."/>
            <person name="Roques C."/>
            <person name="Iampietro C."/>
            <person name="Lluch J."/>
            <person name="Castinel A."/>
            <person name="Donnadieu C."/>
            <person name="Desvignes T."/>
            <person name="Floi Bucao C."/>
            <person name="Jouanno E."/>
            <person name="Wen M."/>
            <person name="Mejri S."/>
            <person name="Dirks R."/>
            <person name="Jansen H."/>
            <person name="Henkel C."/>
            <person name="Chen W.J."/>
            <person name="Zahm M."/>
            <person name="Cabau C."/>
            <person name="Klopp C."/>
            <person name="Thompson A.W."/>
            <person name="Robinson-Rechavi M."/>
            <person name="Braasch I."/>
            <person name="Lecointre G."/>
            <person name="Bobe J."/>
            <person name="Postlethwait J.H."/>
            <person name="Berthelot C."/>
            <person name="Roest Crollius H."/>
            <person name="Guiguen Y."/>
        </authorList>
    </citation>
    <scope>NUCLEOTIDE SEQUENCE</scope>
    <source>
        <strain evidence="2">WJC10195</strain>
    </source>
</reference>
<name>A0A9Q1J716_SYNKA</name>
<evidence type="ECO:0000256" key="1">
    <source>
        <dbReference type="SAM" id="MobiDB-lite"/>
    </source>
</evidence>
<gene>
    <name evidence="2" type="ORF">SKAU_G00097190</name>
</gene>
<dbReference type="EMBL" id="JAINUF010000003">
    <property type="protein sequence ID" value="KAJ8369691.1"/>
    <property type="molecule type" value="Genomic_DNA"/>
</dbReference>
<evidence type="ECO:0000313" key="2">
    <source>
        <dbReference type="EMBL" id="KAJ8369691.1"/>
    </source>
</evidence>
<accession>A0A9Q1J716</accession>
<dbReference type="AlphaFoldDB" id="A0A9Q1J716"/>
<dbReference type="Proteomes" id="UP001152622">
    <property type="component" value="Chromosome 3"/>
</dbReference>
<comment type="caution">
    <text evidence="2">The sequence shown here is derived from an EMBL/GenBank/DDBJ whole genome shotgun (WGS) entry which is preliminary data.</text>
</comment>
<evidence type="ECO:0000313" key="3">
    <source>
        <dbReference type="Proteomes" id="UP001152622"/>
    </source>
</evidence>